<dbReference type="STRING" id="314285.KT71_003177"/>
<evidence type="ECO:0000313" key="1">
    <source>
        <dbReference type="EMBL" id="ESZ89347.1"/>
    </source>
</evidence>
<dbReference type="EMBL" id="AAOA02000003">
    <property type="protein sequence ID" value="ESZ89347.1"/>
    <property type="molecule type" value="Genomic_DNA"/>
</dbReference>
<comment type="caution">
    <text evidence="1">The sequence shown here is derived from an EMBL/GenBank/DDBJ whole genome shotgun (WGS) entry which is preliminary data.</text>
</comment>
<protein>
    <recommendedName>
        <fullName evidence="3">Glycosyl transferase family 2</fullName>
    </recommendedName>
</protein>
<organism evidence="1 2">
    <name type="scientific">Congregibacter litoralis KT71</name>
    <dbReference type="NCBI Taxonomy" id="314285"/>
    <lineage>
        <taxon>Bacteria</taxon>
        <taxon>Pseudomonadati</taxon>
        <taxon>Pseudomonadota</taxon>
        <taxon>Gammaproteobacteria</taxon>
        <taxon>Cellvibrionales</taxon>
        <taxon>Halieaceae</taxon>
        <taxon>Congregibacter</taxon>
    </lineage>
</organism>
<dbReference type="eggNOG" id="ENOG5034BA6">
    <property type="taxonomic scope" value="Bacteria"/>
</dbReference>
<keyword evidence="2" id="KW-1185">Reference proteome</keyword>
<dbReference type="HOGENOM" id="CLU_810648_0_0_6"/>
<evidence type="ECO:0008006" key="3">
    <source>
        <dbReference type="Google" id="ProtNLM"/>
    </source>
</evidence>
<proteinExistence type="predicted"/>
<sequence>MSAHMSEKINNVCFIAPLIHPDASNDYKAVLNLLSLTATSVENASRGTPSRLVVSCNAAPEDTDRFPGVDFVKVNLPAPPKCDQGRITLEDVMLDKGIKILHALLHCKKFKPEWIFILDADDWVSKTMVKNVFSRASMETDFLFVSSGTLINHQNLTYQKRYGLHRYCGSTFAFKFSLLSHLTSLHRYGEEGPSIHPNELKTNAAILSLILGDHSCRLPFLRNNGLKGRSLTDNPIAWVVDTTENHSNTKSGGRGKPITQALLDQFGLSKLNHLVRSSPATPSDFLQYHVNALKSLAGDLTHTSRLSNASPLLNLFAEDLPEANELARSYIRESPAARLQVK</sequence>
<dbReference type="InterPro" id="IPR029044">
    <property type="entry name" value="Nucleotide-diphossugar_trans"/>
</dbReference>
<dbReference type="AlphaFoldDB" id="V7HUY0"/>
<dbReference type="SUPFAM" id="SSF53448">
    <property type="entry name" value="Nucleotide-diphospho-sugar transferases"/>
    <property type="match status" value="1"/>
</dbReference>
<accession>V7HUY0</accession>
<name>V7HUY0_9GAMM</name>
<reference evidence="1 2" key="1">
    <citation type="journal article" date="2007" name="Proc. Natl. Acad. Sci. U.S.A.">
        <title>Characterization of a marine gammaproteobacterium capable of aerobic anoxygenic photosynthesis.</title>
        <authorList>
            <person name="Fuchs B.M."/>
            <person name="Spring S."/>
            <person name="Teeling H."/>
            <person name="Quast C."/>
            <person name="Wulf J."/>
            <person name="Schattenhofer M."/>
            <person name="Yan S."/>
            <person name="Ferriera S."/>
            <person name="Johnson J."/>
            <person name="Glockner F.O."/>
            <person name="Amann R."/>
        </authorList>
    </citation>
    <scope>NUCLEOTIDE SEQUENCE [LARGE SCALE GENOMIC DNA]</scope>
    <source>
        <strain evidence="1">KT71</strain>
    </source>
</reference>
<reference evidence="1 2" key="2">
    <citation type="journal article" date="2009" name="PLoS ONE">
        <title>The photosynthetic apparatus and its regulation in the aerobic gammaproteobacterium Congregibacter litoralis gen. nov., sp. nov.</title>
        <authorList>
            <person name="Spring S."/>
            <person name="Lunsdorf H."/>
            <person name="Fuchs B.M."/>
            <person name="Tindall B.J."/>
        </authorList>
    </citation>
    <scope>NUCLEOTIDE SEQUENCE [LARGE SCALE GENOMIC DNA]</scope>
    <source>
        <strain evidence="1">KT71</strain>
    </source>
</reference>
<gene>
    <name evidence="1" type="ORF">KT71_003177</name>
</gene>
<evidence type="ECO:0000313" key="2">
    <source>
        <dbReference type="Proteomes" id="UP000019205"/>
    </source>
</evidence>
<dbReference type="Proteomes" id="UP000019205">
    <property type="component" value="Chromosome"/>
</dbReference>